<name>A0A6A4S6R6_SCOMX</name>
<evidence type="ECO:0000256" key="2">
    <source>
        <dbReference type="ARBA" id="ARBA00004300"/>
    </source>
</evidence>
<dbReference type="SMART" id="SM01153">
    <property type="entry name" value="DUF1693"/>
    <property type="match status" value="1"/>
</dbReference>
<keyword evidence="7" id="KW-0548">Nucleotidyltransferase</keyword>
<protein>
    <recommendedName>
        <fullName evidence="11">Terminal nucleotidyltransferase 5C</fullName>
        <ecNumber evidence="4">2.7.7.19</ecNumber>
    </recommendedName>
</protein>
<evidence type="ECO:0000256" key="7">
    <source>
        <dbReference type="ARBA" id="ARBA00022695"/>
    </source>
</evidence>
<gene>
    <name evidence="13" type="ORF">F2P81_021568</name>
</gene>
<evidence type="ECO:0000256" key="8">
    <source>
        <dbReference type="ARBA" id="ARBA00022884"/>
    </source>
</evidence>
<evidence type="ECO:0000256" key="3">
    <source>
        <dbReference type="ARBA" id="ARBA00007631"/>
    </source>
</evidence>
<evidence type="ECO:0000256" key="4">
    <source>
        <dbReference type="ARBA" id="ARBA00012388"/>
    </source>
</evidence>
<dbReference type="PANTHER" id="PTHR12974">
    <property type="entry name" value="PRION-LIKE- Q/N-RICH -DOMAIN-BEARING PROTEIN PROTEIN 44"/>
    <property type="match status" value="1"/>
</dbReference>
<keyword evidence="6" id="KW-0808">Transferase</keyword>
<evidence type="ECO:0000313" key="13">
    <source>
        <dbReference type="EMBL" id="KAF0026831.1"/>
    </source>
</evidence>
<accession>A0A6A4S6R6</accession>
<dbReference type="Proteomes" id="UP000438429">
    <property type="component" value="Unassembled WGS sequence"/>
</dbReference>
<keyword evidence="9" id="KW-0206">Cytoskeleton</keyword>
<evidence type="ECO:0000313" key="14">
    <source>
        <dbReference type="Proteomes" id="UP000438429"/>
    </source>
</evidence>
<keyword evidence="5" id="KW-0963">Cytoplasm</keyword>
<organism evidence="13 14">
    <name type="scientific">Scophthalmus maximus</name>
    <name type="common">Turbot</name>
    <name type="synonym">Psetta maxima</name>
    <dbReference type="NCBI Taxonomy" id="52904"/>
    <lineage>
        <taxon>Eukaryota</taxon>
        <taxon>Metazoa</taxon>
        <taxon>Chordata</taxon>
        <taxon>Craniata</taxon>
        <taxon>Vertebrata</taxon>
        <taxon>Euteleostomi</taxon>
        <taxon>Actinopterygii</taxon>
        <taxon>Neopterygii</taxon>
        <taxon>Teleostei</taxon>
        <taxon>Neoteleostei</taxon>
        <taxon>Acanthomorphata</taxon>
        <taxon>Carangaria</taxon>
        <taxon>Pleuronectiformes</taxon>
        <taxon>Pleuronectoidei</taxon>
        <taxon>Scophthalmidae</taxon>
        <taxon>Scophthalmus</taxon>
    </lineage>
</organism>
<evidence type="ECO:0000256" key="5">
    <source>
        <dbReference type="ARBA" id="ARBA00022490"/>
    </source>
</evidence>
<comment type="caution">
    <text evidence="13">The sequence shown here is derived from an EMBL/GenBank/DDBJ whole genome shotgun (WGS) entry which is preliminary data.</text>
</comment>
<dbReference type="PANTHER" id="PTHR12974:SF34">
    <property type="entry name" value="TERMINAL NUCLEOTIDYLTRANSFERASE 5C"/>
    <property type="match status" value="1"/>
</dbReference>
<dbReference type="GO" id="GO:0048255">
    <property type="term" value="P:mRNA stabilization"/>
    <property type="evidence" value="ECO:0007669"/>
    <property type="project" value="TreeGrafter"/>
</dbReference>
<dbReference type="GO" id="GO:0005813">
    <property type="term" value="C:centrosome"/>
    <property type="evidence" value="ECO:0007669"/>
    <property type="project" value="UniProtKB-SubCell"/>
</dbReference>
<reference evidence="13 14" key="1">
    <citation type="submission" date="2019-06" db="EMBL/GenBank/DDBJ databases">
        <title>Draft genomes of female and male turbot (Scophthalmus maximus).</title>
        <authorList>
            <person name="Xu H."/>
            <person name="Xu X.-W."/>
            <person name="Shao C."/>
            <person name="Chen S."/>
        </authorList>
    </citation>
    <scope>NUCLEOTIDE SEQUENCE [LARGE SCALE GENOMIC DNA]</scope>
    <source>
        <strain evidence="13">Ysfricsl-2016a</strain>
        <tissue evidence="13">Blood</tissue>
    </source>
</reference>
<dbReference type="GO" id="GO:1990817">
    <property type="term" value="F:poly(A) RNA polymerase activity"/>
    <property type="evidence" value="ECO:0007669"/>
    <property type="project" value="UniProtKB-EC"/>
</dbReference>
<evidence type="ECO:0000256" key="11">
    <source>
        <dbReference type="ARBA" id="ARBA00039206"/>
    </source>
</evidence>
<dbReference type="Pfam" id="PF07984">
    <property type="entry name" value="NTP_transf_7"/>
    <property type="match status" value="1"/>
</dbReference>
<comment type="subcellular location">
    <subcellularLocation>
        <location evidence="2">Cytoplasm</location>
        <location evidence="2">Cytoskeleton</location>
        <location evidence="2">Microtubule organizing center</location>
        <location evidence="2">Centrosome</location>
    </subcellularLocation>
    <subcellularLocation>
        <location evidence="1">Nucleus</location>
    </subcellularLocation>
</comment>
<evidence type="ECO:0000256" key="6">
    <source>
        <dbReference type="ARBA" id="ARBA00022679"/>
    </source>
</evidence>
<comment type="similarity">
    <text evidence="3">Belongs to the TENT family.</text>
</comment>
<dbReference type="EC" id="2.7.7.19" evidence="4"/>
<proteinExistence type="inferred from homology"/>
<dbReference type="InterPro" id="IPR012937">
    <property type="entry name" value="TET5"/>
</dbReference>
<sequence length="468" mass="53867">MSLMDVDTEFDCVWSVSTVRPEVTVKRHQHGSPARTDTLLLVSLATQRGKKNYASTNQTPRFGALIQSDFPDLWTHCQSERCEKKMENKEESKSCSVSVLSWEQVSRLNEVLTEVVPVHGRGNFPTLEVRLKDIVAWVRSHLERSGIRVKDVRLNGSTASHVLVQDLGWSYKDLDVIFRVDLPHETEFRVIKDVVLGTLLDFLPEGVNKEKITPMTLREAYVQKLVKVNTEQDRWSLISLSNNNGRNVELKFVDTIRRQFEFSVDSFQIVLDSMLAYYELAQTPMSQAFHPTVSGESVYGDFGMALGHLRDKLIATKRPEEIRGGGLLKYCNLLVRDFQPASEEEFKALERYMCSRFFIDFPDIGEQQRKVEAYLQSHFVGEEKSKYDYLMILRRVVNESTVCLMGHERRQTLHLISLMAFRVLAEQNAIPDASCVTCYYQPAPYVRDHNFSNYYVANQNIPTWLPCN</sequence>
<dbReference type="AlphaFoldDB" id="A0A6A4S6R6"/>
<comment type="catalytic activity">
    <reaction evidence="12">
        <text>RNA(n) + ATP = RNA(n)-3'-adenine ribonucleotide + diphosphate</text>
        <dbReference type="Rhea" id="RHEA:11332"/>
        <dbReference type="Rhea" id="RHEA-COMP:14527"/>
        <dbReference type="Rhea" id="RHEA-COMP:17347"/>
        <dbReference type="ChEBI" id="CHEBI:30616"/>
        <dbReference type="ChEBI" id="CHEBI:33019"/>
        <dbReference type="ChEBI" id="CHEBI:140395"/>
        <dbReference type="ChEBI" id="CHEBI:173115"/>
        <dbReference type="EC" id="2.7.7.19"/>
    </reaction>
    <physiologicalReaction direction="left-to-right" evidence="12">
        <dbReference type="Rhea" id="RHEA:11333"/>
    </physiologicalReaction>
</comment>
<dbReference type="GO" id="GO:0005634">
    <property type="term" value="C:nucleus"/>
    <property type="evidence" value="ECO:0007669"/>
    <property type="project" value="UniProtKB-SubCell"/>
</dbReference>
<keyword evidence="8" id="KW-0694">RNA-binding</keyword>
<dbReference type="GO" id="GO:0003723">
    <property type="term" value="F:RNA binding"/>
    <property type="evidence" value="ECO:0007669"/>
    <property type="project" value="UniProtKB-KW"/>
</dbReference>
<keyword evidence="10" id="KW-0539">Nucleus</keyword>
<evidence type="ECO:0000256" key="12">
    <source>
        <dbReference type="ARBA" id="ARBA00047933"/>
    </source>
</evidence>
<evidence type="ECO:0000256" key="9">
    <source>
        <dbReference type="ARBA" id="ARBA00023212"/>
    </source>
</evidence>
<dbReference type="EMBL" id="VEVO01000019">
    <property type="protein sequence ID" value="KAF0026831.1"/>
    <property type="molecule type" value="Genomic_DNA"/>
</dbReference>
<evidence type="ECO:0000256" key="10">
    <source>
        <dbReference type="ARBA" id="ARBA00023242"/>
    </source>
</evidence>
<evidence type="ECO:0000256" key="1">
    <source>
        <dbReference type="ARBA" id="ARBA00004123"/>
    </source>
</evidence>